<sequence>MKIEEDSHRPSARRKWGVPLAVAGGVAVMSVAAATVLGGSGGGEAKPVLADPAGNPTRTGSPTPGPADGAQAKKEGKASPSQGAGTTSSGKTAPQKSVFTVTSTKTTPIDAKATAKILATCLGKDASRYQPVVALRAPVAAPDQDGTVLAVDADKKYVECGAKGDKGTSSSHPPTFINDRLWSTGKQIAYFNSTGTPIGKRKQLVVGSGHYTEGIAKVTVSYGDDPKQYPTVMGGGAFAYAAELSAPSVPSQEDWGLDAKIHAFDASGKEVYSQLKDPEFN</sequence>
<gene>
    <name evidence="3" type="ORF">GCM10010334_22270</name>
</gene>
<protein>
    <submittedName>
        <fullName evidence="3">Uncharacterized protein</fullName>
    </submittedName>
</protein>
<reference evidence="3" key="2">
    <citation type="submission" date="2020-09" db="EMBL/GenBank/DDBJ databases">
        <authorList>
            <person name="Sun Q."/>
            <person name="Ohkuma M."/>
        </authorList>
    </citation>
    <scope>NUCLEOTIDE SEQUENCE</scope>
    <source>
        <strain evidence="3">JCM 4637</strain>
    </source>
</reference>
<accession>A0A919C9H7</accession>
<evidence type="ECO:0000256" key="1">
    <source>
        <dbReference type="SAM" id="MobiDB-lite"/>
    </source>
</evidence>
<dbReference type="EMBL" id="BMVC01000004">
    <property type="protein sequence ID" value="GHC89325.1"/>
    <property type="molecule type" value="Genomic_DNA"/>
</dbReference>
<reference evidence="3" key="1">
    <citation type="journal article" date="2014" name="Int. J. Syst. Evol. Microbiol.">
        <title>Complete genome sequence of Corynebacterium casei LMG S-19264T (=DSM 44701T), isolated from a smear-ripened cheese.</title>
        <authorList>
            <consortium name="US DOE Joint Genome Institute (JGI-PGF)"/>
            <person name="Walter F."/>
            <person name="Albersmeier A."/>
            <person name="Kalinowski J."/>
            <person name="Ruckert C."/>
        </authorList>
    </citation>
    <scope>NUCLEOTIDE SEQUENCE</scope>
    <source>
        <strain evidence="3">JCM 4637</strain>
    </source>
</reference>
<evidence type="ECO:0000313" key="4">
    <source>
        <dbReference type="Proteomes" id="UP000638353"/>
    </source>
</evidence>
<dbReference type="AlphaFoldDB" id="A0A919C9H7"/>
<feature type="compositionally biased region" description="Polar residues" evidence="1">
    <location>
        <begin position="79"/>
        <end position="95"/>
    </location>
</feature>
<feature type="transmembrane region" description="Helical" evidence="2">
    <location>
        <begin position="20"/>
        <end position="39"/>
    </location>
</feature>
<name>A0A919C9H7_9ACTN</name>
<dbReference type="RefSeq" id="WP_189823406.1">
    <property type="nucleotide sequence ID" value="NZ_BMVC01000004.1"/>
</dbReference>
<keyword evidence="2" id="KW-1133">Transmembrane helix</keyword>
<evidence type="ECO:0000313" key="3">
    <source>
        <dbReference type="EMBL" id="GHC89325.1"/>
    </source>
</evidence>
<comment type="caution">
    <text evidence="3">The sequence shown here is derived from an EMBL/GenBank/DDBJ whole genome shotgun (WGS) entry which is preliminary data.</text>
</comment>
<feature type="region of interest" description="Disordered" evidence="1">
    <location>
        <begin position="37"/>
        <end position="96"/>
    </location>
</feature>
<evidence type="ECO:0000256" key="2">
    <source>
        <dbReference type="SAM" id="Phobius"/>
    </source>
</evidence>
<proteinExistence type="predicted"/>
<organism evidence="3 4">
    <name type="scientific">Streptomyces finlayi</name>
    <dbReference type="NCBI Taxonomy" id="67296"/>
    <lineage>
        <taxon>Bacteria</taxon>
        <taxon>Bacillati</taxon>
        <taxon>Actinomycetota</taxon>
        <taxon>Actinomycetes</taxon>
        <taxon>Kitasatosporales</taxon>
        <taxon>Streptomycetaceae</taxon>
        <taxon>Streptomyces</taxon>
    </lineage>
</organism>
<keyword evidence="2" id="KW-0812">Transmembrane</keyword>
<dbReference type="Proteomes" id="UP000638353">
    <property type="component" value="Unassembled WGS sequence"/>
</dbReference>
<keyword evidence="2" id="KW-0472">Membrane</keyword>